<evidence type="ECO:0000313" key="10">
    <source>
        <dbReference type="EMBL" id="SES68351.1"/>
    </source>
</evidence>
<dbReference type="OrthoDB" id="9784571at2"/>
<evidence type="ECO:0000313" key="11">
    <source>
        <dbReference type="EMBL" id="TDX48106.1"/>
    </source>
</evidence>
<dbReference type="PANTHER" id="PTHR30002:SF4">
    <property type="entry name" value="EPOXYQUEUOSINE REDUCTASE"/>
    <property type="match status" value="1"/>
</dbReference>
<dbReference type="Proteomes" id="UP000198945">
    <property type="component" value="Unassembled WGS sequence"/>
</dbReference>
<dbReference type="EMBL" id="FMYT01000001">
    <property type="protein sequence ID" value="SDB97075.1"/>
    <property type="molecule type" value="Genomic_DNA"/>
</dbReference>
<reference evidence="9 13" key="2">
    <citation type="submission" date="2016-10" db="EMBL/GenBank/DDBJ databases">
        <authorList>
            <person name="de Groot N.N."/>
        </authorList>
    </citation>
    <scope>NUCLEOTIDE SEQUENCE [LARGE SCALE GENOMIC DNA]</scope>
    <source>
        <strain evidence="9 13">WG7</strain>
    </source>
</reference>
<dbReference type="Pfam" id="PF08331">
    <property type="entry name" value="QueG_DUF1730"/>
    <property type="match status" value="1"/>
</dbReference>
<evidence type="ECO:0000259" key="6">
    <source>
        <dbReference type="PROSITE" id="PS51379"/>
    </source>
</evidence>
<evidence type="ECO:0000313" key="13">
    <source>
        <dbReference type="Proteomes" id="UP000198945"/>
    </source>
</evidence>
<dbReference type="EMBL" id="SOEF01000001">
    <property type="protein sequence ID" value="TDX48106.1"/>
    <property type="molecule type" value="Genomic_DNA"/>
</dbReference>
<dbReference type="InterPro" id="IPR013542">
    <property type="entry name" value="QueG_DUF1730"/>
</dbReference>
<evidence type="ECO:0000313" key="8">
    <source>
        <dbReference type="EMBL" id="SDE88434.1"/>
    </source>
</evidence>
<sequence>MQINKLVKECAAELNIDICRVTDNQKLETEFEILKERSQGQFWPQPFANQNLEELTTPVLHFPNLKSIIAAAVSYNHNEANLFLSNYVTVEDYHSYLENKLEKLASRLQQKLNYSFNYKIFVDQAPFLEKALAQKAGLGFIGKNTLLINPKLGSNLFLGEIFTDLEIAVDQPLDLDCGSCRLCLESCQVQALKEANLLAAEDCTAYLTQKKGILTESEIKKIGHHIWGCDDCKDVCPYNKKSKASAAKKLQFFNKNLEYFLNLESKEVPAELDNTAVTWRGSRILLRNAMLAAANLKEKRFFNKIKQKLNDNSPIIRYYAAYSLLKIDFKKAKKIVKEYLNQEQNSEYKNKIKKILVSEEDNNGS</sequence>
<keyword evidence="1" id="KW-0479">Metal-binding</keyword>
<evidence type="ECO:0000313" key="9">
    <source>
        <dbReference type="EMBL" id="SDI06900.1"/>
    </source>
</evidence>
<name>A0A1G6HTB3_9FIRM</name>
<gene>
    <name evidence="11" type="ORF">C7954_10174</name>
    <name evidence="7" type="ORF">SAMN04488597_101114</name>
    <name evidence="8" type="ORF">SAMN04488598_10359</name>
    <name evidence="10" type="ORF">SAMN04515652_10358</name>
    <name evidence="9" type="ORF">SAMN04515654_101160</name>
</gene>
<evidence type="ECO:0000313" key="16">
    <source>
        <dbReference type="Proteomes" id="UP000324896"/>
    </source>
</evidence>
<keyword evidence="1" id="KW-0004">4Fe-4S</keyword>
<dbReference type="EMBL" id="FNEH01000001">
    <property type="protein sequence ID" value="SDI06900.1"/>
    <property type="molecule type" value="Genomic_DNA"/>
</dbReference>
<keyword evidence="2" id="KW-0963">Cytoplasm</keyword>
<dbReference type="EMBL" id="FOHG01000003">
    <property type="protein sequence ID" value="SES68351.1"/>
    <property type="molecule type" value="Genomic_DNA"/>
</dbReference>
<evidence type="ECO:0000256" key="1">
    <source>
        <dbReference type="ARBA" id="ARBA00022485"/>
    </source>
</evidence>
<evidence type="ECO:0000256" key="4">
    <source>
        <dbReference type="ARBA" id="ARBA00022785"/>
    </source>
</evidence>
<keyword evidence="5" id="KW-0560">Oxidoreductase</keyword>
<dbReference type="RefSeq" id="WP_073156021.1">
    <property type="nucleotide sequence ID" value="NZ_FMYT01000001.1"/>
</dbReference>
<keyword evidence="1" id="KW-0411">Iron-sulfur</keyword>
<dbReference type="PROSITE" id="PS51379">
    <property type="entry name" value="4FE4S_FER_2"/>
    <property type="match status" value="1"/>
</dbReference>
<keyword evidence="14" id="KW-1185">Reference proteome</keyword>
<dbReference type="EMBL" id="FNBJ01000003">
    <property type="protein sequence ID" value="SDE88434.1"/>
    <property type="molecule type" value="Genomic_DNA"/>
</dbReference>
<evidence type="ECO:0000313" key="12">
    <source>
        <dbReference type="Proteomes" id="UP000198612"/>
    </source>
</evidence>
<dbReference type="SUPFAM" id="SSF46548">
    <property type="entry name" value="alpha-helical ferredoxin"/>
    <property type="match status" value="1"/>
</dbReference>
<dbReference type="GO" id="GO:0008616">
    <property type="term" value="P:tRNA queuosine(34) biosynthetic process"/>
    <property type="evidence" value="ECO:0007669"/>
    <property type="project" value="UniProtKB-KW"/>
</dbReference>
<dbReference type="STRING" id="54121.SAMN04515653_104103"/>
<dbReference type="InterPro" id="IPR004453">
    <property type="entry name" value="QueG"/>
</dbReference>
<accession>A0A1G6HTB3</accession>
<feature type="domain" description="4Fe-4S ferredoxin-type" evidence="6">
    <location>
        <begin position="165"/>
        <end position="197"/>
    </location>
</feature>
<keyword evidence="3" id="KW-0819">tRNA processing</keyword>
<reference evidence="12 14" key="1">
    <citation type="submission" date="2016-10" db="EMBL/GenBank/DDBJ databases">
        <authorList>
            <person name="Varghese N."/>
            <person name="Submissions S."/>
        </authorList>
    </citation>
    <scope>NUCLEOTIDE SEQUENCE [LARGE SCALE GENOMIC DNA]</scope>
    <source>
        <strain evidence="7 16">WG10</strain>
        <strain evidence="8 14">WG2</strain>
        <strain evidence="10 12">WG5</strain>
    </source>
</reference>
<evidence type="ECO:0000313" key="15">
    <source>
        <dbReference type="Proteomes" id="UP000295472"/>
    </source>
</evidence>
<dbReference type="GO" id="GO:0052693">
    <property type="term" value="F:epoxyqueuosine reductase activity"/>
    <property type="evidence" value="ECO:0007669"/>
    <property type="project" value="TreeGrafter"/>
</dbReference>
<dbReference type="Pfam" id="PF13484">
    <property type="entry name" value="Fer4_16"/>
    <property type="match status" value="1"/>
</dbReference>
<protein>
    <submittedName>
        <fullName evidence="7">Epoxyqueuosine reductase</fullName>
    </submittedName>
</protein>
<evidence type="ECO:0000313" key="7">
    <source>
        <dbReference type="EMBL" id="SDB97075.1"/>
    </source>
</evidence>
<keyword evidence="1" id="KW-0408">Iron</keyword>
<reference evidence="11 15" key="3">
    <citation type="submission" date="2019-03" db="EMBL/GenBank/DDBJ databases">
        <title>Subsurface microbial communities from deep shales in Ohio and West Virginia, USA.</title>
        <authorList>
            <person name="Wrighton K."/>
        </authorList>
    </citation>
    <scope>NUCLEOTIDE SEQUENCE [LARGE SCALE GENOMIC DNA]</scope>
    <source>
        <strain evidence="11 15">DSMZ 11287</strain>
    </source>
</reference>
<evidence type="ECO:0000313" key="14">
    <source>
        <dbReference type="Proteomes" id="UP000199519"/>
    </source>
</evidence>
<proteinExistence type="predicted"/>
<evidence type="ECO:0000256" key="5">
    <source>
        <dbReference type="ARBA" id="ARBA00023002"/>
    </source>
</evidence>
<keyword evidence="4" id="KW-0671">Queuosine biosynthesis</keyword>
<dbReference type="Proteomes" id="UP000199519">
    <property type="component" value="Unassembled WGS sequence"/>
</dbReference>
<dbReference type="NCBIfam" id="TIGR00276">
    <property type="entry name" value="tRNA epoxyqueuosine(34) reductase QueG"/>
    <property type="match status" value="1"/>
</dbReference>
<dbReference type="PANTHER" id="PTHR30002">
    <property type="entry name" value="EPOXYQUEUOSINE REDUCTASE"/>
    <property type="match status" value="1"/>
</dbReference>
<dbReference type="Proteomes" id="UP000324896">
    <property type="component" value="Unassembled WGS sequence"/>
</dbReference>
<evidence type="ECO:0000256" key="3">
    <source>
        <dbReference type="ARBA" id="ARBA00022694"/>
    </source>
</evidence>
<dbReference type="InterPro" id="IPR017896">
    <property type="entry name" value="4Fe4S_Fe-S-bd"/>
</dbReference>
<dbReference type="GeneID" id="57011489"/>
<organism evidence="7 16">
    <name type="scientific">Halanaerobium congolense</name>
    <dbReference type="NCBI Taxonomy" id="54121"/>
    <lineage>
        <taxon>Bacteria</taxon>
        <taxon>Bacillati</taxon>
        <taxon>Bacillota</taxon>
        <taxon>Clostridia</taxon>
        <taxon>Halanaerobiales</taxon>
        <taxon>Halanaerobiaceae</taxon>
        <taxon>Halanaerobium</taxon>
    </lineage>
</organism>
<dbReference type="GO" id="GO:0051539">
    <property type="term" value="F:4 iron, 4 sulfur cluster binding"/>
    <property type="evidence" value="ECO:0007669"/>
    <property type="project" value="UniProtKB-KW"/>
</dbReference>
<dbReference type="Proteomes" id="UP000198612">
    <property type="component" value="Unassembled WGS sequence"/>
</dbReference>
<dbReference type="AlphaFoldDB" id="A0A1G6HTB3"/>
<dbReference type="Proteomes" id="UP000295472">
    <property type="component" value="Unassembled WGS sequence"/>
</dbReference>
<evidence type="ECO:0000256" key="2">
    <source>
        <dbReference type="ARBA" id="ARBA00022490"/>
    </source>
</evidence>